<evidence type="ECO:0000313" key="1">
    <source>
        <dbReference type="EMBL" id="GFT28360.1"/>
    </source>
</evidence>
<reference evidence="1" key="1">
    <citation type="submission" date="2020-08" db="EMBL/GenBank/DDBJ databases">
        <title>Multicomponent nature underlies the extraordinary mechanical properties of spider dragline silk.</title>
        <authorList>
            <person name="Kono N."/>
            <person name="Nakamura H."/>
            <person name="Mori M."/>
            <person name="Yoshida Y."/>
            <person name="Ohtoshi R."/>
            <person name="Malay A.D."/>
            <person name="Moran D.A.P."/>
            <person name="Tomita M."/>
            <person name="Numata K."/>
            <person name="Arakawa K."/>
        </authorList>
    </citation>
    <scope>NUCLEOTIDE SEQUENCE</scope>
</reference>
<sequence length="95" mass="10663">MFNVLAECFSTRVPHNQKTKFKTFPIHHGISQHYQKCIDNNKLEAHTCALLADGLAKLISRGLPIDADQSDIINDRNTYGIKIGTCHVLRSLKTS</sequence>
<dbReference type="AlphaFoldDB" id="A0A8X6TNW1"/>
<organism evidence="1 2">
    <name type="scientific">Nephila pilipes</name>
    <name type="common">Giant wood spider</name>
    <name type="synonym">Nephila maculata</name>
    <dbReference type="NCBI Taxonomy" id="299642"/>
    <lineage>
        <taxon>Eukaryota</taxon>
        <taxon>Metazoa</taxon>
        <taxon>Ecdysozoa</taxon>
        <taxon>Arthropoda</taxon>
        <taxon>Chelicerata</taxon>
        <taxon>Arachnida</taxon>
        <taxon>Araneae</taxon>
        <taxon>Araneomorphae</taxon>
        <taxon>Entelegynae</taxon>
        <taxon>Araneoidea</taxon>
        <taxon>Nephilidae</taxon>
        <taxon>Nephila</taxon>
    </lineage>
</organism>
<accession>A0A8X6TNW1</accession>
<protein>
    <submittedName>
        <fullName evidence="1">Uncharacterized protein</fullName>
    </submittedName>
</protein>
<gene>
    <name evidence="1" type="ORF">NPIL_156831</name>
</gene>
<comment type="caution">
    <text evidence="1">The sequence shown here is derived from an EMBL/GenBank/DDBJ whole genome shotgun (WGS) entry which is preliminary data.</text>
</comment>
<evidence type="ECO:0000313" key="2">
    <source>
        <dbReference type="Proteomes" id="UP000887013"/>
    </source>
</evidence>
<name>A0A8X6TNW1_NEPPI</name>
<proteinExistence type="predicted"/>
<keyword evidence="2" id="KW-1185">Reference proteome</keyword>
<dbReference type="OrthoDB" id="6783335at2759"/>
<dbReference type="Proteomes" id="UP000887013">
    <property type="component" value="Unassembled WGS sequence"/>
</dbReference>
<dbReference type="EMBL" id="BMAW01107245">
    <property type="protein sequence ID" value="GFT28360.1"/>
    <property type="molecule type" value="Genomic_DNA"/>
</dbReference>